<evidence type="ECO:0000256" key="4">
    <source>
        <dbReference type="ARBA" id="ARBA00008766"/>
    </source>
</evidence>
<dbReference type="Gene3D" id="3.40.50.1480">
    <property type="entry name" value="Adenosylhomocysteinase-like"/>
    <property type="match status" value="3"/>
</dbReference>
<dbReference type="eggNOG" id="KOG2413">
    <property type="taxonomic scope" value="Eukaryota"/>
</dbReference>
<dbReference type="HOGENOM" id="CLU_279411_0_0_1"/>
<dbReference type="SMART" id="SM00996">
    <property type="entry name" value="AdoHcyase"/>
    <property type="match status" value="1"/>
</dbReference>
<dbReference type="Gene3D" id="3.40.50.720">
    <property type="entry name" value="NAD(P)-binding Rossmann-like Domain"/>
    <property type="match status" value="1"/>
</dbReference>
<dbReference type="eggNOG" id="KOG1370">
    <property type="taxonomic scope" value="Eukaryota"/>
</dbReference>
<dbReference type="InterPro" id="IPR015878">
    <property type="entry name" value="Ado_hCys_hydrolase_NAD-bd"/>
</dbReference>
<dbReference type="SMART" id="SM00997">
    <property type="entry name" value="AdoHcyase_NAD"/>
    <property type="match status" value="1"/>
</dbReference>
<dbReference type="SUPFAM" id="SSF53092">
    <property type="entry name" value="Creatinase/prolidase N-terminal domain"/>
    <property type="match status" value="1"/>
</dbReference>
<dbReference type="GO" id="GO:0070006">
    <property type="term" value="F:metalloaminopeptidase activity"/>
    <property type="evidence" value="ECO:0007669"/>
    <property type="project" value="InterPro"/>
</dbReference>
<feature type="compositionally biased region" description="Low complexity" evidence="14">
    <location>
        <begin position="498"/>
        <end position="512"/>
    </location>
</feature>
<dbReference type="PANTHER" id="PTHR43763:SF6">
    <property type="entry name" value="XAA-PRO AMINOPEPTIDASE 1"/>
    <property type="match status" value="1"/>
</dbReference>
<keyword evidence="6 12" id="KW-0554">One-carbon metabolism</keyword>
<dbReference type="EMBL" id="DF238798">
    <property type="protein sequence ID" value="GAC95812.1"/>
    <property type="molecule type" value="Genomic_DNA"/>
</dbReference>
<keyword evidence="5" id="KW-0963">Cytoplasm</keyword>
<dbReference type="InterPro" id="IPR036005">
    <property type="entry name" value="Creatinase/aminopeptidase-like"/>
</dbReference>
<dbReference type="AlphaFoldDB" id="R9P3J3"/>
<dbReference type="InterPro" id="IPR036291">
    <property type="entry name" value="NAD(P)-bd_dom_sf"/>
</dbReference>
<dbReference type="InterPro" id="IPR000043">
    <property type="entry name" value="Adenosylhomocysteinase-like"/>
</dbReference>
<dbReference type="InterPro" id="IPR050422">
    <property type="entry name" value="X-Pro_aminopeptidase_P"/>
</dbReference>
<evidence type="ECO:0000256" key="8">
    <source>
        <dbReference type="ARBA" id="ARBA00022801"/>
    </source>
</evidence>
<sequence length="1128" mass="123521">MPNYKVADISLAAFGRKEIEIAEGEMPGLMALRTKYGSEQPLKGARIAGSLHMTIQTAVLIETLTALGAQVTWASCNIFSTQDHAAAAIAATGVPVFAWKGETEEEYDWCLEQTITAHPEGPNMILDDGGDLTWLVHDKHPELLEKIKGVSEETTTGVHILYSAMKKGTLKLPAINVNDSVTKSKFDNYYGCRESLVDGIKRATDVMLGGKVAIVAGFGDVGKGCAESLRGYGCRVIVTEIDPINALQASMAGYQVDIMDDVASQADIFVTTTGCRDIITGKHFEAMKDDAIVCNIGHFDIEIDVAWLKANAQSVSNIKPQVDRYTLKNGKRIILLAEGRLVNLGCATGHPSFIMSASFCNQTLAQIALWNDNNGQYKRGEVYMLPKELDEEVALAHLGRLNVRLTKLTKVQADYLDLPVDGPYKRDTYSAKRPAASTLRLSRLHTSISSVAVAKVSPSPFTSNISSSRGSLLQASGKGVALRFSGPQQQAFGLQHLNTSRSTSTSASSASNNDDDMGAIATGRVDTTQRVQALRQLMSKHGVTAYVIPSGDEHASEYPAESDLRRGYITGFTGSAGSAVVTTNKALLFTDGRYFLQAGQQLEPSVWTLMKQGEPSVPTWQEYLSKNLPANSKIGMDASLISADDAKDITAELSKIGSSLVPIRENLVDQVWTERPSRPGQPIFVLKDEIAGRSSSDKIRELRDEIKKKSAHGFVANMLDEVAWLFNLRGTDVPYNPVFFSFALVLLEKVLLYVNDHQLDNDVKNALGSEVTLRPYAEFYNDLHKVGAELGDGHKILIGKSASLAVQEALGGASKVEIVRSIVVDQKSIKNDVELEGFRQSHIRDGAALCQYFAWLEEQLHAGKKVTESEGADKLSQFRQSLPHFRGESFTTISSTGPNGAIIHYSPDPSSCPAIDVNEIYLCDSGAQFTDGTTDVTRTWHFGKPAPEHIRAFTRVLQGHIAIDRAIFPKGTTGYLLDVLARRALWEDGLDYRHGTGHGVGHFLNVHEGPQGIGTRAVFNETSLKENMVISNEPGYYEDGKWGIRIENLVIVRPAKTPNNFGSKGYLTFEHLTMCPIQVSLVDADLLTREDKQWLNEYHEEVLAKVGPLLKEDKRAQEWLKRQCAAKV</sequence>
<accession>R9P3J3</accession>
<keyword evidence="10" id="KW-0464">Manganese</keyword>
<dbReference type="InterPro" id="IPR000994">
    <property type="entry name" value="Pept_M24"/>
</dbReference>
<evidence type="ECO:0000256" key="13">
    <source>
        <dbReference type="RuleBase" id="RU004166"/>
    </source>
</evidence>
<dbReference type="InterPro" id="IPR000587">
    <property type="entry name" value="Creatinase_N"/>
</dbReference>
<evidence type="ECO:0000313" key="16">
    <source>
        <dbReference type="EMBL" id="GAC95812.1"/>
    </source>
</evidence>
<dbReference type="Gene3D" id="3.90.230.10">
    <property type="entry name" value="Creatinase/methionine aminopeptidase superfamily"/>
    <property type="match status" value="1"/>
</dbReference>
<dbReference type="GeneID" id="24108678"/>
<dbReference type="NCBIfam" id="NF004005">
    <property type="entry name" value="PRK05476.2-3"/>
    <property type="match status" value="1"/>
</dbReference>
<keyword evidence="9 12" id="KW-0520">NAD</keyword>
<evidence type="ECO:0000256" key="1">
    <source>
        <dbReference type="ARBA" id="ARBA00001936"/>
    </source>
</evidence>
<dbReference type="InterPro" id="IPR029149">
    <property type="entry name" value="Creatin/AminoP/Spt16_N"/>
</dbReference>
<evidence type="ECO:0000256" key="2">
    <source>
        <dbReference type="ARBA" id="ARBA00005195"/>
    </source>
</evidence>
<dbReference type="CDD" id="cd00401">
    <property type="entry name" value="SAHH"/>
    <property type="match status" value="1"/>
</dbReference>
<evidence type="ECO:0000256" key="14">
    <source>
        <dbReference type="SAM" id="MobiDB-lite"/>
    </source>
</evidence>
<keyword evidence="17" id="KW-1185">Reference proteome</keyword>
<evidence type="ECO:0000313" key="17">
    <source>
        <dbReference type="Proteomes" id="UP000014071"/>
    </source>
</evidence>
<feature type="region of interest" description="Disordered" evidence="14">
    <location>
        <begin position="495"/>
        <end position="520"/>
    </location>
</feature>
<dbReference type="GO" id="GO:0046872">
    <property type="term" value="F:metal ion binding"/>
    <property type="evidence" value="ECO:0007669"/>
    <property type="project" value="UniProtKB-KW"/>
</dbReference>
<evidence type="ECO:0000256" key="7">
    <source>
        <dbReference type="ARBA" id="ARBA00022723"/>
    </source>
</evidence>
<dbReference type="Pfam" id="PF00670">
    <property type="entry name" value="AdoHcyase_NAD"/>
    <property type="match status" value="1"/>
</dbReference>
<protein>
    <recommendedName>
        <fullName evidence="11 12">Adenosylhomocysteinase</fullName>
        <ecNumber evidence="11 12">3.13.2.1</ecNumber>
    </recommendedName>
</protein>
<evidence type="ECO:0000256" key="10">
    <source>
        <dbReference type="ARBA" id="ARBA00023211"/>
    </source>
</evidence>
<comment type="pathway">
    <text evidence="2 12">Amino-acid biosynthesis; L-homocysteine biosynthesis; L-homocysteine from S-adenosyl-L-homocysteine: step 1/1.</text>
</comment>
<dbReference type="GO" id="GO:0006730">
    <property type="term" value="P:one-carbon metabolic process"/>
    <property type="evidence" value="ECO:0007669"/>
    <property type="project" value="UniProtKB-KW"/>
</dbReference>
<evidence type="ECO:0000259" key="15">
    <source>
        <dbReference type="SMART" id="SM00997"/>
    </source>
</evidence>
<gene>
    <name evidence="16" type="ORF">PHSY_003389</name>
</gene>
<evidence type="ECO:0000256" key="3">
    <source>
        <dbReference type="ARBA" id="ARBA00007122"/>
    </source>
</evidence>
<dbReference type="SUPFAM" id="SSF55920">
    <property type="entry name" value="Creatinase/aminopeptidase"/>
    <property type="match status" value="1"/>
</dbReference>
<dbReference type="RefSeq" id="XP_012189399.1">
    <property type="nucleotide sequence ID" value="XM_012334009.1"/>
</dbReference>
<evidence type="ECO:0000256" key="12">
    <source>
        <dbReference type="RuleBase" id="RU000548"/>
    </source>
</evidence>
<dbReference type="SUPFAM" id="SSF52283">
    <property type="entry name" value="Formate/glycerate dehydrogenase catalytic domain-like"/>
    <property type="match status" value="1"/>
</dbReference>
<dbReference type="OrthoDB" id="9995434at2759"/>
<dbReference type="PROSITE" id="PS00739">
    <property type="entry name" value="ADOHCYASE_2"/>
    <property type="match status" value="1"/>
</dbReference>
<dbReference type="STRING" id="1305764.R9P3J3"/>
<keyword evidence="8 12" id="KW-0378">Hydrolase</keyword>
<dbReference type="FunFam" id="3.40.50.720:FF:000004">
    <property type="entry name" value="Adenosylhomocysteinase"/>
    <property type="match status" value="1"/>
</dbReference>
<dbReference type="SUPFAM" id="SSF51735">
    <property type="entry name" value="NAD(P)-binding Rossmann-fold domains"/>
    <property type="match status" value="1"/>
</dbReference>
<comment type="cofactor">
    <cofactor evidence="1">
        <name>Mn(2+)</name>
        <dbReference type="ChEBI" id="CHEBI:29035"/>
    </cofactor>
</comment>
<evidence type="ECO:0000256" key="11">
    <source>
        <dbReference type="ARBA" id="ARBA00034527"/>
    </source>
</evidence>
<dbReference type="GO" id="GO:0004013">
    <property type="term" value="F:adenosylhomocysteinase activity"/>
    <property type="evidence" value="ECO:0007669"/>
    <property type="project" value="UniProtKB-EC"/>
</dbReference>
<dbReference type="UniPathway" id="UPA00314">
    <property type="reaction ID" value="UER00076"/>
</dbReference>
<dbReference type="Pfam" id="PF00557">
    <property type="entry name" value="Peptidase_M24"/>
    <property type="match status" value="1"/>
</dbReference>
<dbReference type="Pfam" id="PF01321">
    <property type="entry name" value="Creatinase_N"/>
    <property type="match status" value="1"/>
</dbReference>
<dbReference type="Proteomes" id="UP000014071">
    <property type="component" value="Unassembled WGS sequence"/>
</dbReference>
<dbReference type="CDD" id="cd01085">
    <property type="entry name" value="APP"/>
    <property type="match status" value="1"/>
</dbReference>
<dbReference type="PROSITE" id="PS00738">
    <property type="entry name" value="ADOHCYASE_1"/>
    <property type="match status" value="1"/>
</dbReference>
<dbReference type="FunFam" id="3.40.50.1480:FF:000006">
    <property type="entry name" value="Adenosylhomocysteinase"/>
    <property type="match status" value="1"/>
</dbReference>
<comment type="similarity">
    <text evidence="3 13">Belongs to the adenosylhomocysteinase family.</text>
</comment>
<dbReference type="PANTHER" id="PTHR43763">
    <property type="entry name" value="XAA-PRO AMINOPEPTIDASE 1"/>
    <property type="match status" value="1"/>
</dbReference>
<dbReference type="InterPro" id="IPR033740">
    <property type="entry name" value="Pept_M24B"/>
</dbReference>
<reference evidence="17" key="1">
    <citation type="journal article" date="2013" name="Genome Announc.">
        <title>Draft genome sequence of the basidiomycetous yeast-like fungus Pseudozyma hubeiensis SY62, which produces an abundant amount of the biosurfactant mannosylerythritol lipids.</title>
        <authorList>
            <person name="Konishi M."/>
            <person name="Hatada Y."/>
            <person name="Horiuchi J."/>
        </authorList>
    </citation>
    <scope>NUCLEOTIDE SEQUENCE [LARGE SCALE GENOMIC DNA]</scope>
    <source>
        <strain evidence="17">SY62</strain>
    </source>
</reference>
<comment type="similarity">
    <text evidence="4">Belongs to the peptidase M24B family.</text>
</comment>
<dbReference type="FunFam" id="3.90.230.10:FF:000007">
    <property type="entry name" value="Xaa-Pro aminopeptidase P"/>
    <property type="match status" value="1"/>
</dbReference>
<dbReference type="InterPro" id="IPR042172">
    <property type="entry name" value="Adenosylhomocyst_ase-like_sf"/>
</dbReference>
<dbReference type="NCBIfam" id="TIGR00936">
    <property type="entry name" value="ahcY"/>
    <property type="match status" value="1"/>
</dbReference>
<dbReference type="EC" id="3.13.2.1" evidence="11 12"/>
<dbReference type="GO" id="GO:0005737">
    <property type="term" value="C:cytoplasm"/>
    <property type="evidence" value="ECO:0007669"/>
    <property type="project" value="UniProtKB-ARBA"/>
</dbReference>
<dbReference type="Gene3D" id="3.40.350.10">
    <property type="entry name" value="Creatinase/prolidase N-terminal domain"/>
    <property type="match status" value="2"/>
</dbReference>
<dbReference type="Pfam" id="PF16189">
    <property type="entry name" value="Creatinase_N_2"/>
    <property type="match status" value="1"/>
</dbReference>
<evidence type="ECO:0000256" key="9">
    <source>
        <dbReference type="ARBA" id="ARBA00023027"/>
    </source>
</evidence>
<name>R9P3J3_PSEHS</name>
<dbReference type="Pfam" id="PF05221">
    <property type="entry name" value="AdoHcyase"/>
    <property type="match status" value="2"/>
</dbReference>
<comment type="catalytic activity">
    <reaction evidence="12">
        <text>S-adenosyl-L-homocysteine + H2O = L-homocysteine + adenosine</text>
        <dbReference type="Rhea" id="RHEA:21708"/>
        <dbReference type="ChEBI" id="CHEBI:15377"/>
        <dbReference type="ChEBI" id="CHEBI:16335"/>
        <dbReference type="ChEBI" id="CHEBI:57856"/>
        <dbReference type="ChEBI" id="CHEBI:58199"/>
        <dbReference type="EC" id="3.13.2.1"/>
    </reaction>
</comment>
<evidence type="ECO:0000256" key="6">
    <source>
        <dbReference type="ARBA" id="ARBA00022563"/>
    </source>
</evidence>
<dbReference type="HAMAP" id="MF_00563">
    <property type="entry name" value="AdoHcyase"/>
    <property type="match status" value="1"/>
</dbReference>
<evidence type="ECO:0000256" key="5">
    <source>
        <dbReference type="ARBA" id="ARBA00022490"/>
    </source>
</evidence>
<keyword evidence="7" id="KW-0479">Metal-binding</keyword>
<dbReference type="InterPro" id="IPR032416">
    <property type="entry name" value="Peptidase_M24_C"/>
</dbReference>
<dbReference type="Pfam" id="PF16188">
    <property type="entry name" value="Peptidase_M24_C"/>
    <property type="match status" value="1"/>
</dbReference>
<feature type="domain" description="S-adenosyl-L-homocysteine hydrolase NAD binding" evidence="15">
    <location>
        <begin position="188"/>
        <end position="349"/>
    </location>
</feature>
<proteinExistence type="inferred from homology"/>
<dbReference type="InterPro" id="IPR020082">
    <property type="entry name" value="S-Ado-L-homoCys_hydrolase_CS"/>
</dbReference>
<organism evidence="16 17">
    <name type="scientific">Pseudozyma hubeiensis (strain SY62)</name>
    <name type="common">Yeast</name>
    <dbReference type="NCBI Taxonomy" id="1305764"/>
    <lineage>
        <taxon>Eukaryota</taxon>
        <taxon>Fungi</taxon>
        <taxon>Dikarya</taxon>
        <taxon>Basidiomycota</taxon>
        <taxon>Ustilaginomycotina</taxon>
        <taxon>Ustilaginomycetes</taxon>
        <taxon>Ustilaginales</taxon>
        <taxon>Ustilaginaceae</taxon>
        <taxon>Pseudozyma</taxon>
    </lineage>
</organism>
<comment type="cofactor">
    <cofactor evidence="12">
        <name>NAD(+)</name>
        <dbReference type="ChEBI" id="CHEBI:57540"/>
    </cofactor>
    <text evidence="12">Binds 1 NAD(+) per subunit.</text>
</comment>
<dbReference type="FunFam" id="3.40.350.10:FF:000020">
    <property type="entry name" value="Probable aminopeptidase P, cytoplasmic"/>
    <property type="match status" value="1"/>
</dbReference>